<reference evidence="3 4" key="1">
    <citation type="submission" date="2016-04" db="EMBL/GenBank/DDBJ databases">
        <title>Complete genome sequence of natural rubber-degrading, novel Gram-negative bacterium, Rhizobacter gummiphilus strain NS21.</title>
        <authorList>
            <person name="Tabata M."/>
            <person name="Kasai D."/>
            <person name="Fukuda M."/>
        </authorList>
    </citation>
    <scope>NUCLEOTIDE SEQUENCE [LARGE SCALE GENOMIC DNA]</scope>
    <source>
        <strain evidence="3 4">NS21</strain>
    </source>
</reference>
<evidence type="ECO:0000256" key="1">
    <source>
        <dbReference type="SAM" id="MobiDB-lite"/>
    </source>
</evidence>
<dbReference type="AlphaFoldDB" id="A0A1W6L6Z7"/>
<dbReference type="Proteomes" id="UP000193427">
    <property type="component" value="Chromosome"/>
</dbReference>
<dbReference type="KEGG" id="rgu:A4W93_08855"/>
<evidence type="ECO:0000313" key="3">
    <source>
        <dbReference type="EMBL" id="ARN20014.1"/>
    </source>
</evidence>
<accession>A0A1W6L6Z7</accession>
<dbReference type="EMBL" id="CP015118">
    <property type="protein sequence ID" value="ARN20014.1"/>
    <property type="molecule type" value="Genomic_DNA"/>
</dbReference>
<dbReference type="RefSeq" id="WP_085750281.1">
    <property type="nucleotide sequence ID" value="NZ_BSPR01000008.1"/>
</dbReference>
<feature type="region of interest" description="Disordered" evidence="1">
    <location>
        <begin position="117"/>
        <end position="141"/>
    </location>
</feature>
<keyword evidence="4" id="KW-1185">Reference proteome</keyword>
<dbReference type="STRING" id="946333.A4W93_08855"/>
<name>A0A1W6L6Z7_9BURK</name>
<evidence type="ECO:0000313" key="4">
    <source>
        <dbReference type="Proteomes" id="UP000193427"/>
    </source>
</evidence>
<sequence>MNTSTKSLKRAPGRGAPVAFLLSVLAVASAQAAVNSGSTGADGAFNPTVNTEVVLPESGILNYTTVNIPAGVTVKFKRNSANTPVFLLATGNVTIAGVIDIAGGTAAHSGTYGNGVLGDDGQPGLGGPGGYDGGRGGREDAASRPAVIRSGAGLGPGGGKGAIEGGDGCGTDGFGYYRYVGGGGAYGLSVFRPYSQWQSCGTSDAFYSAKAYGSPLLQPLLGGSGGGGGLGGTSYAGSGGGGGGGAILIASSATVSITGTINAIGGDGGGIAGPGVGGQGAGGSGGAVRIVATTIAGNGPIQTHGGCRHYNGNPRANCGATGQHENFGGSVGRVRLEGEAVTYTGASTPAYVVDAPGPIFIAGAPSIRIASVAGQAVPANPTGNADVTLPTSTTTPVDVVFQTTNVPVGNTVTLRVAPAYGVSVQAISPAIAGTTTSGTATVSVTLPQGPSTLQATTTYTVVVGGTTQAGMPDLSRFAKNEAVEKVEVTVPLVGEASARLYTVSGKTFDVPYAALQAAGFRG</sequence>
<keyword evidence="2" id="KW-0732">Signal</keyword>
<protein>
    <submittedName>
        <fullName evidence="3">Uncharacterized protein</fullName>
    </submittedName>
</protein>
<feature type="chain" id="PRO_5044292454" evidence="2">
    <location>
        <begin position="33"/>
        <end position="522"/>
    </location>
</feature>
<gene>
    <name evidence="3" type="ORF">A4W93_08855</name>
</gene>
<evidence type="ECO:0000256" key="2">
    <source>
        <dbReference type="SAM" id="SignalP"/>
    </source>
</evidence>
<proteinExistence type="predicted"/>
<feature type="signal peptide" evidence="2">
    <location>
        <begin position="1"/>
        <end position="32"/>
    </location>
</feature>
<dbReference type="OrthoDB" id="8784224at2"/>
<feature type="compositionally biased region" description="Gly residues" evidence="1">
    <location>
        <begin position="117"/>
        <end position="134"/>
    </location>
</feature>
<organism evidence="3 4">
    <name type="scientific">Piscinibacter gummiphilus</name>
    <dbReference type="NCBI Taxonomy" id="946333"/>
    <lineage>
        <taxon>Bacteria</taxon>
        <taxon>Pseudomonadati</taxon>
        <taxon>Pseudomonadota</taxon>
        <taxon>Betaproteobacteria</taxon>
        <taxon>Burkholderiales</taxon>
        <taxon>Sphaerotilaceae</taxon>
        <taxon>Piscinibacter</taxon>
    </lineage>
</organism>